<name>A0A9P4S9P3_9PEZI</name>
<evidence type="ECO:0000259" key="3">
    <source>
        <dbReference type="Pfam" id="PF25358"/>
    </source>
</evidence>
<evidence type="ECO:0000313" key="4">
    <source>
        <dbReference type="EMBL" id="KAF2838607.1"/>
    </source>
</evidence>
<comment type="similarity">
    <text evidence="1">Belongs to the RdRP family.</text>
</comment>
<comment type="caution">
    <text evidence="4">The sequence shown here is derived from an EMBL/GenBank/DDBJ whole genome shotgun (WGS) entry which is preliminary data.</text>
</comment>
<dbReference type="GO" id="GO:0003723">
    <property type="term" value="F:RNA binding"/>
    <property type="evidence" value="ECO:0007669"/>
    <property type="project" value="UniProtKB-KW"/>
</dbReference>
<dbReference type="PANTHER" id="PTHR23079:SF17">
    <property type="entry name" value="RNA-DEPENDENT RNA POLYMERASE"/>
    <property type="match status" value="1"/>
</dbReference>
<proteinExistence type="inferred from homology"/>
<dbReference type="Pfam" id="PF25358">
    <property type="entry name" value="PH_fung_RdRP"/>
    <property type="match status" value="1"/>
</dbReference>
<keyword evidence="5" id="KW-1185">Reference proteome</keyword>
<evidence type="ECO:0000259" key="2">
    <source>
        <dbReference type="Pfam" id="PF05183"/>
    </source>
</evidence>
<dbReference type="InterPro" id="IPR007855">
    <property type="entry name" value="RDRP"/>
</dbReference>
<feature type="domain" description="RDRP core" evidence="2">
    <location>
        <begin position="473"/>
        <end position="1047"/>
    </location>
</feature>
<keyword evidence="1" id="KW-0548">Nucleotidyltransferase</keyword>
<keyword evidence="1" id="KW-0694">RNA-binding</keyword>
<sequence length="1247" mass="139877">MDIFIRNVPPQSTDKELTKFFKYPLEQISVHVYAVQKMKGKPFAKLTLPRKDAAELFLQRYGSAQPISTINFQKQPQGTSPRVGPFPFNNTIPRQQQPNYQTGGQAKTLLFQRQMMNISRSNTTPDRFLLQSLEAQEKALLNRKSKGLTTGTVAHPTTHAYSPFAVRSLACGIWEYRTGSLGFTPLYEDNRTGRVIFGRNSLVIILHSASAIKPVRLDVAYHSIDCIITGGYQNPSVTLSLTNAPKFYEEHAAVDGSLDALSAQLATIALGSPSNSTSPNARFGIPKSTKVRVPSFGVDHEGIASTCFVYRLALVSWADVQSIHHMFRSNPGFPSNIPLDVTVLPRRAFRQELDSLISALANYNVLGQMPFGVRFQLQKLAVNGILSPHVVIGLVPAVTGILKRHGSLPSEEALRQLGDTMSLPGPHVDPSHFDPEELAHYVEDLAGKFRYSGSMYELRDRHRHIVLAYRAMVTPAGTYLEGPTQEVINRVLRKYPQHVDYFIRVTFADEDGEMVRYDPIASMSQIFHGRFQGILDRGISIAGRTYMFLGFSHSSLRSQSCWFMAPFVQGKGLIHAKDVIKNLGNFSDIRSPAKCAARIGQAFSDTTAAIPLTMESIGVLPDIKRNGRVFSDGVGTISKALLHRVWQEWSFGNKRKPTCLQIRFAGAKGMVSLDERLQGEKLNLRESMLKFNAPSQDLELCGANFKPLPLYLNRQFIKILEDLGIPANVFLDLQTVMIEKLRRVTLSPINAAYFLETNFVGKGAGIPSLIRLLDDIGLPFQQDDFLRDTVEIAVLVQLRDLKHRARIFIEGGYTLLGIVDETNTLKEGEIYCVVETHSGSRHELVRDRVAITRAPAMHPGDIQVVRAVTVPKDSPLKALTNCVVFSQQGARDLPSELSGGDLDGDLYNVIYDPALIPRMSYEPADYPRVPPLDIGREVLSEDITRFFVQFMETDQLGRISNLHVQKADMVDDGVNLNDIPKAGRVRPDFMAPGPRVIIEDKGDIDIKFEDPEDGLEEEDPVSALDPYRFRYRFYESDKVLGKLYRAIDEGRFFDELHRQGKQFAESLASTMSFMQRLWKYVEKDMMLIQWEHNKDLAREIRNSYETNLLDVMASYSPHHKYPLTELEVFSGSILGKSAGANNKRVREQATAMKERFERDVEFTVERITQGEEEHGAEALDLAIACFAIGVQEPGARVQKGRPETLKSWTYVAAGVCLGEMEKFRFKATGLKYGRVPLKKIEASEWAF</sequence>
<reference evidence="4" key="1">
    <citation type="journal article" date="2020" name="Stud. Mycol.">
        <title>101 Dothideomycetes genomes: a test case for predicting lifestyles and emergence of pathogens.</title>
        <authorList>
            <person name="Haridas S."/>
            <person name="Albert R."/>
            <person name="Binder M."/>
            <person name="Bloem J."/>
            <person name="Labutti K."/>
            <person name="Salamov A."/>
            <person name="Andreopoulos B."/>
            <person name="Baker S."/>
            <person name="Barry K."/>
            <person name="Bills G."/>
            <person name="Bluhm B."/>
            <person name="Cannon C."/>
            <person name="Castanera R."/>
            <person name="Culley D."/>
            <person name="Daum C."/>
            <person name="Ezra D."/>
            <person name="Gonzalez J."/>
            <person name="Henrissat B."/>
            <person name="Kuo A."/>
            <person name="Liang C."/>
            <person name="Lipzen A."/>
            <person name="Lutzoni F."/>
            <person name="Magnuson J."/>
            <person name="Mondo S."/>
            <person name="Nolan M."/>
            <person name="Ohm R."/>
            <person name="Pangilinan J."/>
            <person name="Park H.-J."/>
            <person name="Ramirez L."/>
            <person name="Alfaro M."/>
            <person name="Sun H."/>
            <person name="Tritt A."/>
            <person name="Yoshinaga Y."/>
            <person name="Zwiers L.-H."/>
            <person name="Turgeon B."/>
            <person name="Goodwin S."/>
            <person name="Spatafora J."/>
            <person name="Crous P."/>
            <person name="Grigoriev I."/>
        </authorList>
    </citation>
    <scope>NUCLEOTIDE SEQUENCE</scope>
    <source>
        <strain evidence="4">CBS 101060</strain>
    </source>
</reference>
<keyword evidence="1" id="KW-0808">Transferase</keyword>
<dbReference type="GO" id="GO:0003968">
    <property type="term" value="F:RNA-directed RNA polymerase activity"/>
    <property type="evidence" value="ECO:0007669"/>
    <property type="project" value="UniProtKB-KW"/>
</dbReference>
<comment type="catalytic activity">
    <reaction evidence="1">
        <text>RNA(n) + a ribonucleoside 5'-triphosphate = RNA(n+1) + diphosphate</text>
        <dbReference type="Rhea" id="RHEA:21248"/>
        <dbReference type="Rhea" id="RHEA-COMP:14527"/>
        <dbReference type="Rhea" id="RHEA-COMP:17342"/>
        <dbReference type="ChEBI" id="CHEBI:33019"/>
        <dbReference type="ChEBI" id="CHEBI:61557"/>
        <dbReference type="ChEBI" id="CHEBI:140395"/>
        <dbReference type="EC" id="2.7.7.48"/>
    </reaction>
</comment>
<feature type="domain" description="RdRP-like PH" evidence="3">
    <location>
        <begin position="163"/>
        <end position="343"/>
    </location>
</feature>
<protein>
    <recommendedName>
        <fullName evidence="1">RNA-dependent RNA polymerase</fullName>
        <ecNumber evidence="1">2.7.7.48</ecNumber>
    </recommendedName>
</protein>
<evidence type="ECO:0000256" key="1">
    <source>
        <dbReference type="RuleBase" id="RU363098"/>
    </source>
</evidence>
<dbReference type="CDD" id="cd00590">
    <property type="entry name" value="RRM_SF"/>
    <property type="match status" value="1"/>
</dbReference>
<organism evidence="4 5">
    <name type="scientific">Patellaria atrata CBS 101060</name>
    <dbReference type="NCBI Taxonomy" id="1346257"/>
    <lineage>
        <taxon>Eukaryota</taxon>
        <taxon>Fungi</taxon>
        <taxon>Dikarya</taxon>
        <taxon>Ascomycota</taxon>
        <taxon>Pezizomycotina</taxon>
        <taxon>Dothideomycetes</taxon>
        <taxon>Dothideomycetes incertae sedis</taxon>
        <taxon>Patellariales</taxon>
        <taxon>Patellariaceae</taxon>
        <taxon>Patellaria</taxon>
    </lineage>
</organism>
<dbReference type="GO" id="GO:0030422">
    <property type="term" value="P:siRNA processing"/>
    <property type="evidence" value="ECO:0007669"/>
    <property type="project" value="TreeGrafter"/>
</dbReference>
<dbReference type="Pfam" id="PF05183">
    <property type="entry name" value="RdRP"/>
    <property type="match status" value="1"/>
</dbReference>
<keyword evidence="1" id="KW-0696">RNA-directed RNA polymerase</keyword>
<dbReference type="InterPro" id="IPR057503">
    <property type="entry name" value="PH_RdRP"/>
</dbReference>
<dbReference type="EC" id="2.7.7.48" evidence="1"/>
<dbReference type="PANTHER" id="PTHR23079">
    <property type="entry name" value="RNA-DEPENDENT RNA POLYMERASE"/>
    <property type="match status" value="1"/>
</dbReference>
<accession>A0A9P4S9P3</accession>
<evidence type="ECO:0000313" key="5">
    <source>
        <dbReference type="Proteomes" id="UP000799429"/>
    </source>
</evidence>
<dbReference type="OrthoDB" id="6513042at2759"/>
<dbReference type="AlphaFoldDB" id="A0A9P4S9P3"/>
<gene>
    <name evidence="4" type="ORF">M501DRAFT_992578</name>
</gene>
<dbReference type="Proteomes" id="UP000799429">
    <property type="component" value="Unassembled WGS sequence"/>
</dbReference>
<dbReference type="EMBL" id="MU006096">
    <property type="protein sequence ID" value="KAF2838607.1"/>
    <property type="molecule type" value="Genomic_DNA"/>
</dbReference>
<dbReference type="GO" id="GO:0031380">
    <property type="term" value="C:nuclear RNA-directed RNA polymerase complex"/>
    <property type="evidence" value="ECO:0007669"/>
    <property type="project" value="TreeGrafter"/>
</dbReference>
<dbReference type="InterPro" id="IPR057596">
    <property type="entry name" value="RDRP_core"/>
</dbReference>